<proteinExistence type="predicted"/>
<dbReference type="RefSeq" id="WP_388111108.1">
    <property type="nucleotide sequence ID" value="NZ_JBIAHM010000011.1"/>
</dbReference>
<keyword evidence="1" id="KW-1133">Transmembrane helix</keyword>
<dbReference type="Proteomes" id="UP001601303">
    <property type="component" value="Unassembled WGS sequence"/>
</dbReference>
<feature type="transmembrane region" description="Helical" evidence="1">
    <location>
        <begin position="298"/>
        <end position="317"/>
    </location>
</feature>
<keyword evidence="3" id="KW-1185">Reference proteome</keyword>
<gene>
    <name evidence="2" type="ORF">ACFYNQ_30590</name>
</gene>
<feature type="transmembrane region" description="Helical" evidence="1">
    <location>
        <begin position="337"/>
        <end position="357"/>
    </location>
</feature>
<evidence type="ECO:0000313" key="3">
    <source>
        <dbReference type="Proteomes" id="UP001601303"/>
    </source>
</evidence>
<name>A0ABW6M9T3_9ACTN</name>
<feature type="transmembrane region" description="Helical" evidence="1">
    <location>
        <begin position="44"/>
        <end position="67"/>
    </location>
</feature>
<comment type="caution">
    <text evidence="2">The sequence shown here is derived from an EMBL/GenBank/DDBJ whole genome shotgun (WGS) entry which is preliminary data.</text>
</comment>
<accession>A0ABW6M9T3</accession>
<keyword evidence="1" id="KW-0472">Membrane</keyword>
<organism evidence="2 3">
    <name type="scientific">Streptomyces hokutonensis</name>
    <dbReference type="NCBI Taxonomy" id="1306990"/>
    <lineage>
        <taxon>Bacteria</taxon>
        <taxon>Bacillati</taxon>
        <taxon>Actinomycetota</taxon>
        <taxon>Actinomycetes</taxon>
        <taxon>Kitasatosporales</taxon>
        <taxon>Streptomycetaceae</taxon>
        <taxon>Streptomyces</taxon>
    </lineage>
</organism>
<reference evidence="2 3" key="1">
    <citation type="submission" date="2024-10" db="EMBL/GenBank/DDBJ databases">
        <title>The Natural Products Discovery Center: Release of the First 8490 Sequenced Strains for Exploring Actinobacteria Biosynthetic Diversity.</title>
        <authorList>
            <person name="Kalkreuter E."/>
            <person name="Kautsar S.A."/>
            <person name="Yang D."/>
            <person name="Bader C.D."/>
            <person name="Teijaro C.N."/>
            <person name="Fluegel L."/>
            <person name="Davis C.M."/>
            <person name="Simpson J.R."/>
            <person name="Lauterbach L."/>
            <person name="Steele A.D."/>
            <person name="Gui C."/>
            <person name="Meng S."/>
            <person name="Li G."/>
            <person name="Viehrig K."/>
            <person name="Ye F."/>
            <person name="Su P."/>
            <person name="Kiefer A.F."/>
            <person name="Nichols A."/>
            <person name="Cepeda A.J."/>
            <person name="Yan W."/>
            <person name="Fan B."/>
            <person name="Jiang Y."/>
            <person name="Adhikari A."/>
            <person name="Zheng C.-J."/>
            <person name="Schuster L."/>
            <person name="Cowan T.M."/>
            <person name="Smanski M.J."/>
            <person name="Chevrette M.G."/>
            <person name="De Carvalho L.P.S."/>
            <person name="Shen B."/>
        </authorList>
    </citation>
    <scope>NUCLEOTIDE SEQUENCE [LARGE SCALE GENOMIC DNA]</scope>
    <source>
        <strain evidence="2 3">NPDC006488</strain>
    </source>
</reference>
<evidence type="ECO:0000256" key="1">
    <source>
        <dbReference type="SAM" id="Phobius"/>
    </source>
</evidence>
<evidence type="ECO:0000313" key="2">
    <source>
        <dbReference type="EMBL" id="MFE9602898.1"/>
    </source>
</evidence>
<dbReference type="EMBL" id="JBIAHM010000011">
    <property type="protein sequence ID" value="MFE9602898.1"/>
    <property type="molecule type" value="Genomic_DNA"/>
</dbReference>
<protein>
    <submittedName>
        <fullName evidence="2">PH domain-containing protein</fullName>
    </submittedName>
</protein>
<keyword evidence="1" id="KW-0812">Transmembrane</keyword>
<feature type="transmembrane region" description="Helical" evidence="1">
    <location>
        <begin position="18"/>
        <end position="38"/>
    </location>
</feature>
<sequence length="515" mass="55092">MTGDPDVVICRTPAARGLWSGVGLGAAGVVVAALGTVYGGPDVLWPTVGASFALIGLVSLHLVTARVSADARGLRSRTLLRSWSVPWHEVAELRIRLTRRNGSRGGQIRRVGVLLRDGHRRTLPLPVATGPYELDVFQEQLAALRALHRRHGTGVPESAAVPVVSDRTAGRGWAGAAVLWCVGLLVGAGVAAAFVSDTAADQRAWRAAVPCTAATPVAERRECLTYTSAVIARTDPNRPKKSSWVYFTDGRPFRRLEVPVEAADGFHAGDRVQLTFWRGEVRVVTGSRYVWHRHVPNAGTLAVMSALAALAAGYPGALTLQRLRGRRLPDDEVLPSALPFAVPLAGTALWLVPLCYLHPTTLLASPTTITWAVAGTLGTAALLTWAWRETRVRPADGAEPAVELPELDGEVFVSARFLEHTDYNPYGFGTHIALGDGPPAVTPGPGRFAARRIPVERLTVKAVRRARGGDGDTVPGDWHIAELDDGGRPVRLAAAPADLTRVLHELTAVREREAS</sequence>
<feature type="transmembrane region" description="Helical" evidence="1">
    <location>
        <begin position="369"/>
        <end position="387"/>
    </location>
</feature>